<dbReference type="InterPro" id="IPR016181">
    <property type="entry name" value="Acyl_CoA_acyltransferase"/>
</dbReference>
<dbReference type="Pfam" id="PF13673">
    <property type="entry name" value="Acetyltransf_10"/>
    <property type="match status" value="1"/>
</dbReference>
<dbReference type="SUPFAM" id="SSF55729">
    <property type="entry name" value="Acyl-CoA N-acyltransferases (Nat)"/>
    <property type="match status" value="1"/>
</dbReference>
<proteinExistence type="predicted"/>
<gene>
    <name evidence="3" type="ORF">BN940_12701</name>
</gene>
<dbReference type="HOGENOM" id="CLU_617767_0_0_4"/>
<evidence type="ECO:0000313" key="3">
    <source>
        <dbReference type="EMBL" id="CDM24991.1"/>
    </source>
</evidence>
<dbReference type="PANTHER" id="PTHR35602:SF3">
    <property type="entry name" value="ESTERASE YQIA"/>
    <property type="match status" value="1"/>
</dbReference>
<dbReference type="eggNOG" id="COG3150">
    <property type="taxonomic scope" value="Bacteria"/>
</dbReference>
<name>W8X594_CASD6</name>
<dbReference type="ESTHER" id="casde-w8x594">
    <property type="family name" value="abh_upf00227"/>
</dbReference>
<dbReference type="Gene3D" id="3.40.630.30">
    <property type="match status" value="1"/>
</dbReference>
<dbReference type="PANTHER" id="PTHR35602">
    <property type="entry name" value="ESTERASE YQIA-RELATED"/>
    <property type="match status" value="1"/>
</dbReference>
<feature type="compositionally biased region" description="Low complexity" evidence="1">
    <location>
        <begin position="113"/>
        <end position="129"/>
    </location>
</feature>
<dbReference type="PROSITE" id="PS51186">
    <property type="entry name" value="GNAT"/>
    <property type="match status" value="1"/>
</dbReference>
<dbReference type="PATRIC" id="fig|1437824.5.peg.2509"/>
<dbReference type="EMBL" id="HG916765">
    <property type="protein sequence ID" value="CDM24991.1"/>
    <property type="molecule type" value="Genomic_DNA"/>
</dbReference>
<dbReference type="AlphaFoldDB" id="W8X594"/>
<dbReference type="eggNOG" id="COG2153">
    <property type="taxonomic scope" value="Bacteria"/>
</dbReference>
<dbReference type="InterPro" id="IPR000182">
    <property type="entry name" value="GNAT_dom"/>
</dbReference>
<dbReference type="CDD" id="cd04301">
    <property type="entry name" value="NAT_SF"/>
    <property type="match status" value="1"/>
</dbReference>
<reference evidence="3 4" key="1">
    <citation type="journal article" date="2014" name="BMC Microbiol.">
        <title>The oxygen-independent metabolism of cyclic monoterpenes in Castellaniella defragrans 65Phen.</title>
        <authorList>
            <person name="Petasch J."/>
            <person name="Disch E.M."/>
            <person name="Markert S."/>
            <person name="Becher D."/>
            <person name="Schweder T."/>
            <person name="Huttel B."/>
            <person name="Reinhardt R."/>
            <person name="Harder J."/>
        </authorList>
    </citation>
    <scope>NUCLEOTIDE SEQUENCE [LARGE SCALE GENOMIC DNA]</scope>
    <source>
        <strain evidence="3">65Phen</strain>
    </source>
</reference>
<dbReference type="GO" id="GO:0016747">
    <property type="term" value="F:acyltransferase activity, transferring groups other than amino-acyl groups"/>
    <property type="evidence" value="ECO:0007669"/>
    <property type="project" value="InterPro"/>
</dbReference>
<feature type="region of interest" description="Disordered" evidence="1">
    <location>
        <begin position="113"/>
        <end position="157"/>
    </location>
</feature>
<protein>
    <submittedName>
        <fullName evidence="3">Putative esterase</fullName>
    </submittedName>
</protein>
<dbReference type="KEGG" id="cdn:BN940_12701"/>
<organism evidence="3 4">
    <name type="scientific">Castellaniella defragrans (strain DSM 12143 / CCUG 39792 / 65Phen)</name>
    <name type="common">Alcaligenes defragrans</name>
    <dbReference type="NCBI Taxonomy" id="1437824"/>
    <lineage>
        <taxon>Bacteria</taxon>
        <taxon>Pseudomonadati</taxon>
        <taxon>Pseudomonadota</taxon>
        <taxon>Betaproteobacteria</taxon>
        <taxon>Burkholderiales</taxon>
        <taxon>Alcaligenaceae</taxon>
        <taxon>Castellaniella</taxon>
    </lineage>
</organism>
<accession>W8X594</accession>
<dbReference type="SUPFAM" id="SSF53474">
    <property type="entry name" value="alpha/beta-Hydrolases"/>
    <property type="match status" value="1"/>
</dbReference>
<dbReference type="InterPro" id="IPR029058">
    <property type="entry name" value="AB_hydrolase_fold"/>
</dbReference>
<feature type="domain" description="N-acetyltransferase" evidence="2">
    <location>
        <begin position="308"/>
        <end position="443"/>
    </location>
</feature>
<evidence type="ECO:0000256" key="1">
    <source>
        <dbReference type="SAM" id="MobiDB-lite"/>
    </source>
</evidence>
<keyword evidence="4" id="KW-1185">Reference proteome</keyword>
<dbReference type="InterPro" id="IPR008886">
    <property type="entry name" value="UPF0227/Esterase_YqiA"/>
</dbReference>
<dbReference type="Gene3D" id="3.40.50.1820">
    <property type="entry name" value="alpha/beta hydrolase"/>
    <property type="match status" value="1"/>
</dbReference>
<dbReference type="Proteomes" id="UP000019805">
    <property type="component" value="Chromosome"/>
</dbReference>
<evidence type="ECO:0000259" key="2">
    <source>
        <dbReference type="PROSITE" id="PS51186"/>
    </source>
</evidence>
<evidence type="ECO:0000313" key="4">
    <source>
        <dbReference type="Proteomes" id="UP000019805"/>
    </source>
</evidence>
<dbReference type="Pfam" id="PF05728">
    <property type="entry name" value="UPF0227"/>
    <property type="match status" value="2"/>
</dbReference>
<dbReference type="STRING" id="1437824.BN940_12701"/>
<sequence length="443" mass="47450">MRECGCVDLTASCGAPAVCRTALLAAGPLKMGPRLRRAPPWRPERRAAFFMILYLHGFRSSPDSFKARLMARALAERGLASDWCCPQLPASPAAALELALGLVRDRLGAGAAGPCPGAAPEAADAPSGDGRSGGAPPAGDDTPAGEGQGGRAPSGEDAADRLTVVGSSLGGFYATWLAERLGCRAVLLNPVVHAARDLATQVGSHRTFHGDAPFEFLPGYVEELARAEADIQVLTRPERYFLLAATGDEVLDWREMRARFAGCRQRIIEGSDHGMSDFADWLPEVLDFALGDPGSSAEAARDAAGRCVVTGNWDALGVEASRIRLEVFVEEQRVPLEEELDARDAQCLHAIAYDADGQAMGTGRLLPDGHIGRMAVRRAWRGQGVGSLLLTALMDAARRRGDAEVVLDAQLQARPFYARHGFVEEGDTFMDAGIPHRVMRRRF</sequence>